<protein>
    <recommendedName>
        <fullName evidence="3">EF-hand domain-containing protein</fullName>
    </recommendedName>
</protein>
<evidence type="ECO:0000256" key="2">
    <source>
        <dbReference type="ARBA" id="ARBA00022837"/>
    </source>
</evidence>
<gene>
    <name evidence="4" type="ORF">PGLA1383_LOCUS6403</name>
</gene>
<dbReference type="EMBL" id="CAJNNV010002656">
    <property type="protein sequence ID" value="CAE8587567.1"/>
    <property type="molecule type" value="Genomic_DNA"/>
</dbReference>
<name>A0A813DM43_POLGL</name>
<dbReference type="SMART" id="SM00054">
    <property type="entry name" value="EFh"/>
    <property type="match status" value="3"/>
</dbReference>
<dbReference type="OrthoDB" id="418096at2759"/>
<evidence type="ECO:0000259" key="3">
    <source>
        <dbReference type="PROSITE" id="PS50222"/>
    </source>
</evidence>
<dbReference type="PANTHER" id="PTHR23050">
    <property type="entry name" value="CALCIUM BINDING PROTEIN"/>
    <property type="match status" value="1"/>
</dbReference>
<keyword evidence="1" id="KW-0677">Repeat</keyword>
<comment type="caution">
    <text evidence="4">The sequence shown here is derived from an EMBL/GenBank/DDBJ whole genome shotgun (WGS) entry which is preliminary data.</text>
</comment>
<dbReference type="InterPro" id="IPR018247">
    <property type="entry name" value="EF_Hand_1_Ca_BS"/>
</dbReference>
<dbReference type="PROSITE" id="PS50222">
    <property type="entry name" value="EF_HAND_2"/>
    <property type="match status" value="4"/>
</dbReference>
<accession>A0A813DM43</accession>
<evidence type="ECO:0000313" key="5">
    <source>
        <dbReference type="Proteomes" id="UP000654075"/>
    </source>
</evidence>
<reference evidence="4" key="1">
    <citation type="submission" date="2021-02" db="EMBL/GenBank/DDBJ databases">
        <authorList>
            <person name="Dougan E. K."/>
            <person name="Rhodes N."/>
            <person name="Thang M."/>
            <person name="Chan C."/>
        </authorList>
    </citation>
    <scope>NUCLEOTIDE SEQUENCE</scope>
</reference>
<dbReference type="Pfam" id="PF13202">
    <property type="entry name" value="EF-hand_5"/>
    <property type="match status" value="1"/>
</dbReference>
<dbReference type="InterPro" id="IPR011992">
    <property type="entry name" value="EF-hand-dom_pair"/>
</dbReference>
<dbReference type="Proteomes" id="UP000654075">
    <property type="component" value="Unassembled WGS sequence"/>
</dbReference>
<feature type="non-terminal residue" evidence="4">
    <location>
        <position position="1"/>
    </location>
</feature>
<feature type="domain" description="EF-hand" evidence="3">
    <location>
        <begin position="3"/>
        <end position="38"/>
    </location>
</feature>
<sequence>SSEHKEKIQLMFELFDADRNGQLSRSELKEVLMKLLDESWTDDKIAALFANFDANKDGQLSLGEFCSWLTQDFQDVAALAEVVNHAPDPLLESRRAFIKKKVGAGFSYKVAVELYDKADRDKDGHVDEEENKDLADETLADEGQVRTLYRQSLGGGSPSEVVSYSNSSMEQLVQTFLKWDKDGDGTITIAKLTG</sequence>
<dbReference type="Pfam" id="PF13499">
    <property type="entry name" value="EF-hand_7"/>
    <property type="match status" value="1"/>
</dbReference>
<dbReference type="AlphaFoldDB" id="A0A813DM43"/>
<feature type="domain" description="EF-hand" evidence="3">
    <location>
        <begin position="40"/>
        <end position="75"/>
    </location>
</feature>
<evidence type="ECO:0000256" key="1">
    <source>
        <dbReference type="ARBA" id="ARBA00022737"/>
    </source>
</evidence>
<dbReference type="InterPro" id="IPR002048">
    <property type="entry name" value="EF_hand_dom"/>
</dbReference>
<dbReference type="GO" id="GO:0005509">
    <property type="term" value="F:calcium ion binding"/>
    <property type="evidence" value="ECO:0007669"/>
    <property type="project" value="InterPro"/>
</dbReference>
<evidence type="ECO:0000313" key="4">
    <source>
        <dbReference type="EMBL" id="CAE8587567.1"/>
    </source>
</evidence>
<dbReference type="PROSITE" id="PS00018">
    <property type="entry name" value="EF_HAND_1"/>
    <property type="match status" value="2"/>
</dbReference>
<dbReference type="InterPro" id="IPR050145">
    <property type="entry name" value="Centrin_CML-like"/>
</dbReference>
<feature type="non-terminal residue" evidence="4">
    <location>
        <position position="194"/>
    </location>
</feature>
<organism evidence="4 5">
    <name type="scientific">Polarella glacialis</name>
    <name type="common">Dinoflagellate</name>
    <dbReference type="NCBI Taxonomy" id="89957"/>
    <lineage>
        <taxon>Eukaryota</taxon>
        <taxon>Sar</taxon>
        <taxon>Alveolata</taxon>
        <taxon>Dinophyceae</taxon>
        <taxon>Suessiales</taxon>
        <taxon>Suessiaceae</taxon>
        <taxon>Polarella</taxon>
    </lineage>
</organism>
<dbReference type="CDD" id="cd00051">
    <property type="entry name" value="EFh"/>
    <property type="match status" value="1"/>
</dbReference>
<proteinExistence type="predicted"/>
<keyword evidence="5" id="KW-1185">Reference proteome</keyword>
<keyword evidence="2" id="KW-0106">Calcium</keyword>
<dbReference type="SUPFAM" id="SSF47473">
    <property type="entry name" value="EF-hand"/>
    <property type="match status" value="1"/>
</dbReference>
<feature type="domain" description="EF-hand" evidence="3">
    <location>
        <begin position="167"/>
        <end position="194"/>
    </location>
</feature>
<feature type="domain" description="EF-hand" evidence="3">
    <location>
        <begin position="106"/>
        <end position="141"/>
    </location>
</feature>
<dbReference type="Gene3D" id="1.10.238.10">
    <property type="entry name" value="EF-hand"/>
    <property type="match status" value="2"/>
</dbReference>